<keyword evidence="1" id="KW-1133">Transmembrane helix</keyword>
<dbReference type="Proteomes" id="UP000240708">
    <property type="component" value="Unassembled WGS sequence"/>
</dbReference>
<evidence type="ECO:0000313" key="3">
    <source>
        <dbReference type="Proteomes" id="UP000240708"/>
    </source>
</evidence>
<feature type="transmembrane region" description="Helical" evidence="1">
    <location>
        <begin position="37"/>
        <end position="56"/>
    </location>
</feature>
<name>A0A2P8E7T6_9BACT</name>
<dbReference type="AlphaFoldDB" id="A0A2P8E7T6"/>
<sequence>MLSGSSTKFSYAAVFWGIAILLSIQVVLLFDTGFKHMLLYVTTFLLILSVFIVYRFEMDKRLYLLLFLISQISGLIYINF</sequence>
<feature type="transmembrane region" description="Helical" evidence="1">
    <location>
        <begin position="62"/>
        <end position="78"/>
    </location>
</feature>
<keyword evidence="3" id="KW-1185">Reference proteome</keyword>
<reference evidence="2 3" key="1">
    <citation type="submission" date="2018-03" db="EMBL/GenBank/DDBJ databases">
        <title>Genomic Encyclopedia of Archaeal and Bacterial Type Strains, Phase II (KMG-II): from individual species to whole genera.</title>
        <authorList>
            <person name="Goeker M."/>
        </authorList>
    </citation>
    <scope>NUCLEOTIDE SEQUENCE [LARGE SCALE GENOMIC DNA]</scope>
    <source>
        <strain evidence="2 3">DSM 28057</strain>
    </source>
</reference>
<organism evidence="2 3">
    <name type="scientific">Cecembia rubra</name>
    <dbReference type="NCBI Taxonomy" id="1485585"/>
    <lineage>
        <taxon>Bacteria</taxon>
        <taxon>Pseudomonadati</taxon>
        <taxon>Bacteroidota</taxon>
        <taxon>Cytophagia</taxon>
        <taxon>Cytophagales</taxon>
        <taxon>Cyclobacteriaceae</taxon>
        <taxon>Cecembia</taxon>
    </lineage>
</organism>
<gene>
    <name evidence="2" type="ORF">CLV48_10344</name>
</gene>
<protein>
    <submittedName>
        <fullName evidence="2">Uncharacterized protein</fullName>
    </submittedName>
</protein>
<keyword evidence="1" id="KW-0472">Membrane</keyword>
<dbReference type="EMBL" id="PYGF01000003">
    <property type="protein sequence ID" value="PSL05534.1"/>
    <property type="molecule type" value="Genomic_DNA"/>
</dbReference>
<evidence type="ECO:0000256" key="1">
    <source>
        <dbReference type="SAM" id="Phobius"/>
    </source>
</evidence>
<evidence type="ECO:0000313" key="2">
    <source>
        <dbReference type="EMBL" id="PSL05534.1"/>
    </source>
</evidence>
<comment type="caution">
    <text evidence="2">The sequence shown here is derived from an EMBL/GenBank/DDBJ whole genome shotgun (WGS) entry which is preliminary data.</text>
</comment>
<keyword evidence="1" id="KW-0812">Transmembrane</keyword>
<feature type="transmembrane region" description="Helical" evidence="1">
    <location>
        <begin position="12"/>
        <end position="30"/>
    </location>
</feature>
<accession>A0A2P8E7T6</accession>
<proteinExistence type="predicted"/>